<keyword evidence="6 8" id="KW-1133">Transmembrane helix</keyword>
<keyword evidence="4" id="KW-0309">Germination</keyword>
<keyword evidence="7 8" id="KW-0472">Membrane</keyword>
<sequence length="366" mass="41698">MKHTGSISMLHVIFLSMTVIGLKNHVTIIPPLLNVAGRDGWLSVLFSTLVLLPWGLLLFYINKKSNQEPMKDWLKQKIGKVSSSIFLFLLAISLLLLASLTISETLQWVKTTFLPETPLFILLLLFTILCVLLITTSIQTIVITNVIVLVGVVAFGFFAAFTNIQVKNYELLRPFMEHGFEPVIKGMVYPASGIIELFLFLFIQHKVKGQIRFRHYVTMILILTGLTLGPLIGAITEFGPTEAAKQRFPAYEEWGLVAIGRFIEHLDFFSIYQWLTGTFIRVGLMLYIIVDLFNLHRKKKKIWMYIAPPFFLISLSLLLISGSTFDEMKGKYVLPITLFIYFIFTLFIVIVALISGKSSRRPKHEM</sequence>
<comment type="subcellular location">
    <subcellularLocation>
        <location evidence="1">Membrane</location>
        <topology evidence="1">Multi-pass membrane protein</topology>
    </subcellularLocation>
</comment>
<feature type="transmembrane region" description="Helical" evidence="8">
    <location>
        <begin position="12"/>
        <end position="29"/>
    </location>
</feature>
<comment type="similarity">
    <text evidence="2">Belongs to the amino acid-polyamine-organocation (APC) superfamily. Spore germination protein (SGP) (TC 2.A.3.9) family.</text>
</comment>
<gene>
    <name evidence="9" type="ORF">FG383_01240</name>
</gene>
<dbReference type="OrthoDB" id="2381188at2"/>
<accession>A0A544TM23</accession>
<proteinExistence type="inferred from homology"/>
<comment type="caution">
    <text evidence="9">The sequence shown here is derived from an EMBL/GenBank/DDBJ whole genome shotgun (WGS) entry which is preliminary data.</text>
</comment>
<keyword evidence="5 8" id="KW-0812">Transmembrane</keyword>
<organism evidence="9 10">
    <name type="scientific">Psychrobacillus soli</name>
    <dbReference type="NCBI Taxonomy" id="1543965"/>
    <lineage>
        <taxon>Bacteria</taxon>
        <taxon>Bacillati</taxon>
        <taxon>Bacillota</taxon>
        <taxon>Bacilli</taxon>
        <taxon>Bacillales</taxon>
        <taxon>Bacillaceae</taxon>
        <taxon>Psychrobacillus</taxon>
    </lineage>
</organism>
<feature type="transmembrane region" description="Helical" evidence="8">
    <location>
        <begin position="271"/>
        <end position="290"/>
    </location>
</feature>
<dbReference type="RefSeq" id="WP_142605028.1">
    <property type="nucleotide sequence ID" value="NZ_VDGG01000002.1"/>
</dbReference>
<evidence type="ECO:0000256" key="4">
    <source>
        <dbReference type="ARBA" id="ARBA00022544"/>
    </source>
</evidence>
<dbReference type="Proteomes" id="UP000318937">
    <property type="component" value="Unassembled WGS sequence"/>
</dbReference>
<dbReference type="PANTHER" id="PTHR34975">
    <property type="entry name" value="SPORE GERMINATION PROTEIN A2"/>
    <property type="match status" value="1"/>
</dbReference>
<evidence type="ECO:0000313" key="10">
    <source>
        <dbReference type="Proteomes" id="UP000318937"/>
    </source>
</evidence>
<evidence type="ECO:0000256" key="5">
    <source>
        <dbReference type="ARBA" id="ARBA00022692"/>
    </source>
</evidence>
<evidence type="ECO:0000256" key="2">
    <source>
        <dbReference type="ARBA" id="ARBA00007998"/>
    </source>
</evidence>
<evidence type="ECO:0000256" key="7">
    <source>
        <dbReference type="ARBA" id="ARBA00023136"/>
    </source>
</evidence>
<keyword evidence="10" id="KW-1185">Reference proteome</keyword>
<evidence type="ECO:0000256" key="8">
    <source>
        <dbReference type="SAM" id="Phobius"/>
    </source>
</evidence>
<dbReference type="GO" id="GO:0009847">
    <property type="term" value="P:spore germination"/>
    <property type="evidence" value="ECO:0007669"/>
    <property type="project" value="InterPro"/>
</dbReference>
<protein>
    <submittedName>
        <fullName evidence="9">Spore gernimation protein</fullName>
    </submittedName>
</protein>
<evidence type="ECO:0000256" key="1">
    <source>
        <dbReference type="ARBA" id="ARBA00004141"/>
    </source>
</evidence>
<dbReference type="Pfam" id="PF03845">
    <property type="entry name" value="Spore_permease"/>
    <property type="match status" value="1"/>
</dbReference>
<dbReference type="AlphaFoldDB" id="A0A544TM23"/>
<evidence type="ECO:0000256" key="3">
    <source>
        <dbReference type="ARBA" id="ARBA00022448"/>
    </source>
</evidence>
<reference evidence="9 10" key="1">
    <citation type="submission" date="2019-05" db="EMBL/GenBank/DDBJ databases">
        <title>Psychrobacillus vulpis sp. nov., a new species isolated from feces of a red fox that inhabits in The Tablas de Daimiel Natural Park, Albacete, Spain.</title>
        <authorList>
            <person name="Rodriguez M."/>
            <person name="Reina J.C."/>
            <person name="Bejar V."/>
            <person name="Llamas I."/>
        </authorList>
    </citation>
    <scope>NUCLEOTIDE SEQUENCE [LARGE SCALE GENOMIC DNA]</scope>
    <source>
        <strain evidence="9 10">NHI-2</strain>
    </source>
</reference>
<dbReference type="GO" id="GO:0016020">
    <property type="term" value="C:membrane"/>
    <property type="evidence" value="ECO:0007669"/>
    <property type="project" value="UniProtKB-SubCell"/>
</dbReference>
<evidence type="ECO:0000256" key="6">
    <source>
        <dbReference type="ARBA" id="ARBA00022989"/>
    </source>
</evidence>
<evidence type="ECO:0000313" key="9">
    <source>
        <dbReference type="EMBL" id="TQR18504.1"/>
    </source>
</evidence>
<dbReference type="EMBL" id="VDGG01000002">
    <property type="protein sequence ID" value="TQR18504.1"/>
    <property type="molecule type" value="Genomic_DNA"/>
</dbReference>
<feature type="transmembrane region" description="Helical" evidence="8">
    <location>
        <begin position="186"/>
        <end position="203"/>
    </location>
</feature>
<feature type="transmembrane region" description="Helical" evidence="8">
    <location>
        <begin position="117"/>
        <end position="134"/>
    </location>
</feature>
<feature type="transmembrane region" description="Helical" evidence="8">
    <location>
        <begin position="302"/>
        <end position="320"/>
    </location>
</feature>
<feature type="transmembrane region" description="Helical" evidence="8">
    <location>
        <begin position="41"/>
        <end position="61"/>
    </location>
</feature>
<feature type="transmembrane region" description="Helical" evidence="8">
    <location>
        <begin position="146"/>
        <end position="166"/>
    </location>
</feature>
<keyword evidence="3" id="KW-0813">Transport</keyword>
<feature type="transmembrane region" description="Helical" evidence="8">
    <location>
        <begin position="81"/>
        <end position="102"/>
    </location>
</feature>
<feature type="transmembrane region" description="Helical" evidence="8">
    <location>
        <begin position="215"/>
        <end position="235"/>
    </location>
</feature>
<dbReference type="PANTHER" id="PTHR34975:SF2">
    <property type="entry name" value="SPORE GERMINATION PROTEIN A2"/>
    <property type="match status" value="1"/>
</dbReference>
<feature type="transmembrane region" description="Helical" evidence="8">
    <location>
        <begin position="332"/>
        <end position="354"/>
    </location>
</feature>
<dbReference type="InterPro" id="IPR004761">
    <property type="entry name" value="Spore_GerAB"/>
</dbReference>
<dbReference type="NCBIfam" id="TIGR00912">
    <property type="entry name" value="2A0309"/>
    <property type="match status" value="1"/>
</dbReference>
<name>A0A544TM23_9BACI</name>